<evidence type="ECO:0000313" key="2">
    <source>
        <dbReference type="Proteomes" id="UP000176988"/>
    </source>
</evidence>
<dbReference type="EMBL" id="MGFG01000017">
    <property type="protein sequence ID" value="OGM01098.1"/>
    <property type="molecule type" value="Genomic_DNA"/>
</dbReference>
<organism evidence="1 2">
    <name type="scientific">Candidatus Uhrbacteria bacterium RIFOXYC2_FULL_47_19</name>
    <dbReference type="NCBI Taxonomy" id="1802424"/>
    <lineage>
        <taxon>Bacteria</taxon>
        <taxon>Candidatus Uhriibacteriota</taxon>
    </lineage>
</organism>
<dbReference type="Proteomes" id="UP000176988">
    <property type="component" value="Unassembled WGS sequence"/>
</dbReference>
<protein>
    <recommendedName>
        <fullName evidence="3">DUF218 domain-containing protein</fullName>
    </recommendedName>
</protein>
<proteinExistence type="predicted"/>
<dbReference type="AlphaFoldDB" id="A0A1F7WFZ5"/>
<dbReference type="STRING" id="1802424.A2480_02930"/>
<gene>
    <name evidence="1" type="ORF">A2480_02930</name>
</gene>
<reference evidence="1 2" key="1">
    <citation type="journal article" date="2016" name="Nat. Commun.">
        <title>Thousands of microbial genomes shed light on interconnected biogeochemical processes in an aquifer system.</title>
        <authorList>
            <person name="Anantharaman K."/>
            <person name="Brown C.T."/>
            <person name="Hug L.A."/>
            <person name="Sharon I."/>
            <person name="Castelle C.J."/>
            <person name="Probst A.J."/>
            <person name="Thomas B.C."/>
            <person name="Singh A."/>
            <person name="Wilkins M.J."/>
            <person name="Karaoz U."/>
            <person name="Brodie E.L."/>
            <person name="Williams K.H."/>
            <person name="Hubbard S.S."/>
            <person name="Banfield J.F."/>
        </authorList>
    </citation>
    <scope>NUCLEOTIDE SEQUENCE [LARGE SCALE GENOMIC DNA]</scope>
</reference>
<accession>A0A1F7WFZ5</accession>
<sequence length="199" mass="23065">MIYYVNGYGVPGDIFSDENYQTYLIACLSPMVRSMRGQRRILADAIFGLSGALSSTDRPVVYLAGGATNPCYSDRTEAGEMLRWAEHNGFGDKFDFRLIDQPSDLQGNLRELQRKSGRNAELIIFCEWARQDYMRFLVDRLFVNARVVPIRFDAGMNWLSRPRQLLRLPVKVAGYYSPTIRELIQLPLRRRFMRRQARP</sequence>
<evidence type="ECO:0008006" key="3">
    <source>
        <dbReference type="Google" id="ProtNLM"/>
    </source>
</evidence>
<comment type="caution">
    <text evidence="1">The sequence shown here is derived from an EMBL/GenBank/DDBJ whole genome shotgun (WGS) entry which is preliminary data.</text>
</comment>
<evidence type="ECO:0000313" key="1">
    <source>
        <dbReference type="EMBL" id="OGM01098.1"/>
    </source>
</evidence>
<name>A0A1F7WFZ5_9BACT</name>